<accession>A0AAD9K738</accession>
<dbReference type="PANTHER" id="PTHR11675">
    <property type="entry name" value="N-ACETYLGALACTOSAMINYLTRANSFERASE"/>
    <property type="match status" value="1"/>
</dbReference>
<evidence type="ECO:0000313" key="8">
    <source>
        <dbReference type="Proteomes" id="UP001208570"/>
    </source>
</evidence>
<sequence length="326" mass="37911">MVDNMDCLSDHLTVAVTMMFRLKLLTRVTSTCFVLVLVYMLVKERAERKCYHLTIDGESSDHEEFINRGFDLDHPKDKQKIPAEKKTRSRTNIRTKSDRKEREILKHSLVLRTDDNKTIQTTPWGFPPDECSEKDYGPITDLPTVSVIICFHEHENIADVLHTVHSVVQRTPRQLVKRFFSWTIIVKKFVDWIKEFKVEISKRQDYNLIVFAEDFKQILEKYVSAVFTGQIVRIIRSERHMGLIQCRLHGAQLAQGDVLYFMDSHMEVQPRWQVQNDYLSCSPVTVGGVFAISKTFFFHVGAFDEGMCGWGGENLDLPIRVYFGNK</sequence>
<name>A0AAD9K738_9ANNE</name>
<protein>
    <submittedName>
        <fullName evidence="7">Uncharacterized protein</fullName>
    </submittedName>
</protein>
<keyword evidence="2" id="KW-1015">Disulfide bond</keyword>
<dbReference type="SUPFAM" id="SSF53448">
    <property type="entry name" value="Nucleotide-diphospho-sugar transferases"/>
    <property type="match status" value="1"/>
</dbReference>
<dbReference type="InterPro" id="IPR027791">
    <property type="entry name" value="Galactosyl_T_C"/>
</dbReference>
<feature type="domain" description="Glycosyltransferase 2-like" evidence="5">
    <location>
        <begin position="215"/>
        <end position="272"/>
    </location>
</feature>
<evidence type="ECO:0000313" key="7">
    <source>
        <dbReference type="EMBL" id="KAK2165947.1"/>
    </source>
</evidence>
<dbReference type="Pfam" id="PF00535">
    <property type="entry name" value="Glycos_transf_2"/>
    <property type="match status" value="1"/>
</dbReference>
<dbReference type="GO" id="GO:0004653">
    <property type="term" value="F:polypeptide N-acetylgalactosaminyltransferase activity"/>
    <property type="evidence" value="ECO:0007669"/>
    <property type="project" value="TreeGrafter"/>
</dbReference>
<keyword evidence="1" id="KW-0808">Transferase</keyword>
<feature type="transmembrane region" description="Helical" evidence="4">
    <location>
        <begin position="24"/>
        <end position="42"/>
    </location>
</feature>
<dbReference type="InterPro" id="IPR001173">
    <property type="entry name" value="Glyco_trans_2-like"/>
</dbReference>
<dbReference type="Proteomes" id="UP001208570">
    <property type="component" value="Unassembled WGS sequence"/>
</dbReference>
<dbReference type="GO" id="GO:0005794">
    <property type="term" value="C:Golgi apparatus"/>
    <property type="evidence" value="ECO:0007669"/>
    <property type="project" value="TreeGrafter"/>
</dbReference>
<gene>
    <name evidence="7" type="ORF">LSH36_44g12003</name>
</gene>
<feature type="domain" description="Galactosyltransferase C-terminal" evidence="6">
    <location>
        <begin position="282"/>
        <end position="321"/>
    </location>
</feature>
<dbReference type="InterPro" id="IPR029044">
    <property type="entry name" value="Nucleotide-diphossugar_trans"/>
</dbReference>
<keyword evidence="4" id="KW-1133">Transmembrane helix</keyword>
<feature type="compositionally biased region" description="Basic and acidic residues" evidence="3">
    <location>
        <begin position="75"/>
        <end position="86"/>
    </location>
</feature>
<evidence type="ECO:0000256" key="3">
    <source>
        <dbReference type="SAM" id="MobiDB-lite"/>
    </source>
</evidence>
<proteinExistence type="predicted"/>
<evidence type="ECO:0000256" key="1">
    <source>
        <dbReference type="ARBA" id="ARBA00022679"/>
    </source>
</evidence>
<dbReference type="GO" id="GO:0006493">
    <property type="term" value="P:protein O-linked glycosylation"/>
    <property type="evidence" value="ECO:0007669"/>
    <property type="project" value="TreeGrafter"/>
</dbReference>
<evidence type="ECO:0000256" key="2">
    <source>
        <dbReference type="ARBA" id="ARBA00023157"/>
    </source>
</evidence>
<organism evidence="7 8">
    <name type="scientific">Paralvinella palmiformis</name>
    <dbReference type="NCBI Taxonomy" id="53620"/>
    <lineage>
        <taxon>Eukaryota</taxon>
        <taxon>Metazoa</taxon>
        <taxon>Spiralia</taxon>
        <taxon>Lophotrochozoa</taxon>
        <taxon>Annelida</taxon>
        <taxon>Polychaeta</taxon>
        <taxon>Sedentaria</taxon>
        <taxon>Canalipalpata</taxon>
        <taxon>Terebellida</taxon>
        <taxon>Terebelliformia</taxon>
        <taxon>Alvinellidae</taxon>
        <taxon>Paralvinella</taxon>
    </lineage>
</organism>
<dbReference type="EMBL" id="JAODUP010000044">
    <property type="protein sequence ID" value="KAK2165947.1"/>
    <property type="molecule type" value="Genomic_DNA"/>
</dbReference>
<evidence type="ECO:0000259" key="5">
    <source>
        <dbReference type="Pfam" id="PF00535"/>
    </source>
</evidence>
<dbReference type="AlphaFoldDB" id="A0AAD9K738"/>
<dbReference type="Pfam" id="PF02709">
    <property type="entry name" value="Glyco_transf_7C"/>
    <property type="match status" value="1"/>
</dbReference>
<dbReference type="Gene3D" id="3.90.550.10">
    <property type="entry name" value="Spore Coat Polysaccharide Biosynthesis Protein SpsA, Chain A"/>
    <property type="match status" value="2"/>
</dbReference>
<evidence type="ECO:0000256" key="4">
    <source>
        <dbReference type="SAM" id="Phobius"/>
    </source>
</evidence>
<keyword evidence="4" id="KW-0472">Membrane</keyword>
<keyword evidence="8" id="KW-1185">Reference proteome</keyword>
<feature type="region of interest" description="Disordered" evidence="3">
    <location>
        <begin position="75"/>
        <end position="97"/>
    </location>
</feature>
<evidence type="ECO:0000259" key="6">
    <source>
        <dbReference type="Pfam" id="PF02709"/>
    </source>
</evidence>
<comment type="caution">
    <text evidence="7">The sequence shown here is derived from an EMBL/GenBank/DDBJ whole genome shotgun (WGS) entry which is preliminary data.</text>
</comment>
<keyword evidence="4" id="KW-0812">Transmembrane</keyword>
<reference evidence="7" key="1">
    <citation type="journal article" date="2023" name="Mol. Biol. Evol.">
        <title>Third-Generation Sequencing Reveals the Adaptive Role of the Epigenome in Three Deep-Sea Polychaetes.</title>
        <authorList>
            <person name="Perez M."/>
            <person name="Aroh O."/>
            <person name="Sun Y."/>
            <person name="Lan Y."/>
            <person name="Juniper S.K."/>
            <person name="Young C.R."/>
            <person name="Angers B."/>
            <person name="Qian P.Y."/>
        </authorList>
    </citation>
    <scope>NUCLEOTIDE SEQUENCE</scope>
    <source>
        <strain evidence="7">P08H-3</strain>
    </source>
</reference>
<dbReference type="PANTHER" id="PTHR11675:SF126">
    <property type="entry name" value="RICIN B LECTIN DOMAIN-CONTAINING PROTEIN"/>
    <property type="match status" value="1"/>
</dbReference>